<dbReference type="Gene3D" id="3.30.70.270">
    <property type="match status" value="1"/>
</dbReference>
<evidence type="ECO:0000256" key="1">
    <source>
        <dbReference type="ARBA" id="ARBA00023268"/>
    </source>
</evidence>
<keyword evidence="4" id="KW-1185">Reference proteome</keyword>
<name>A0A151T467_CAJCA</name>
<accession>A0A151T467</accession>
<evidence type="ECO:0000313" key="3">
    <source>
        <dbReference type="EMBL" id="KYP61846.1"/>
    </source>
</evidence>
<dbReference type="PANTHER" id="PTHR37984:SF5">
    <property type="entry name" value="PROTEIN NYNRIN-LIKE"/>
    <property type="match status" value="1"/>
</dbReference>
<evidence type="ECO:0000259" key="2">
    <source>
        <dbReference type="Pfam" id="PF17919"/>
    </source>
</evidence>
<dbReference type="PANTHER" id="PTHR37984">
    <property type="entry name" value="PROTEIN CBG26694"/>
    <property type="match status" value="1"/>
</dbReference>
<feature type="domain" description="Reverse transcriptase/retrotransposon-derived protein RNase H-like" evidence="2">
    <location>
        <begin position="177"/>
        <end position="271"/>
    </location>
</feature>
<dbReference type="GO" id="GO:0003824">
    <property type="term" value="F:catalytic activity"/>
    <property type="evidence" value="ECO:0007669"/>
    <property type="project" value="UniProtKB-KW"/>
</dbReference>
<dbReference type="EMBL" id="CM003610">
    <property type="protein sequence ID" value="KYP61846.1"/>
    <property type="molecule type" value="Genomic_DNA"/>
</dbReference>
<keyword evidence="1" id="KW-0511">Multifunctional enzyme</keyword>
<dbReference type="Pfam" id="PF17919">
    <property type="entry name" value="RT_RNaseH_2"/>
    <property type="match status" value="1"/>
</dbReference>
<dbReference type="CDD" id="cd01647">
    <property type="entry name" value="RT_LTR"/>
    <property type="match status" value="1"/>
</dbReference>
<dbReference type="Gramene" id="C.cajan_15893.t">
    <property type="protein sequence ID" value="C.cajan_15893.t"/>
    <property type="gene ID" value="C.cajan_15893"/>
</dbReference>
<dbReference type="InterPro" id="IPR050951">
    <property type="entry name" value="Retrovirus_Pol_polyprotein"/>
</dbReference>
<reference evidence="3 4" key="1">
    <citation type="journal article" date="2012" name="Nat. Biotechnol.">
        <title>Draft genome sequence of pigeonpea (Cajanus cajan), an orphan legume crop of resource-poor farmers.</title>
        <authorList>
            <person name="Varshney R.K."/>
            <person name="Chen W."/>
            <person name="Li Y."/>
            <person name="Bharti A.K."/>
            <person name="Saxena R.K."/>
            <person name="Schlueter J.A."/>
            <person name="Donoghue M.T."/>
            <person name="Azam S."/>
            <person name="Fan G."/>
            <person name="Whaley A.M."/>
            <person name="Farmer A.D."/>
            <person name="Sheridan J."/>
            <person name="Iwata A."/>
            <person name="Tuteja R."/>
            <person name="Penmetsa R.V."/>
            <person name="Wu W."/>
            <person name="Upadhyaya H.D."/>
            <person name="Yang S.P."/>
            <person name="Shah T."/>
            <person name="Saxena K.B."/>
            <person name="Michael T."/>
            <person name="McCombie W.R."/>
            <person name="Yang B."/>
            <person name="Zhang G."/>
            <person name="Yang H."/>
            <person name="Wang J."/>
            <person name="Spillane C."/>
            <person name="Cook D.R."/>
            <person name="May G.D."/>
            <person name="Xu X."/>
            <person name="Jackson S.A."/>
        </authorList>
    </citation>
    <scope>NUCLEOTIDE SEQUENCE [LARGE SCALE GENOMIC DNA]</scope>
    <source>
        <strain evidence="4">cv. Asha</strain>
    </source>
</reference>
<dbReference type="Proteomes" id="UP000075243">
    <property type="component" value="Chromosome 8"/>
</dbReference>
<evidence type="ECO:0000313" key="4">
    <source>
        <dbReference type="Proteomes" id="UP000075243"/>
    </source>
</evidence>
<dbReference type="InterPro" id="IPR043502">
    <property type="entry name" value="DNA/RNA_pol_sf"/>
</dbReference>
<dbReference type="InterPro" id="IPR043128">
    <property type="entry name" value="Rev_trsase/Diguanyl_cyclase"/>
</dbReference>
<sequence>MAPELALLLQTYSSVFDTPTSLPPTRAHGHFIPLIQGSMPVKFKPYGYPHSQKEDIERLVEDMLTEGIIQPSKSHFSSPIILVKRKYGSWKVCTGYRALNAITIKDNFPIPTVDELIDELFGASFFSKLDLRSSYHQILLNPEDRFETTFRTQRFVKNYAMLATPLIDLLKKDAFKWTEDATLAFDKIKDAMISTPVLALPNFKEIFILETDASGTGIGAMLSQGLHPIAYFSKKLSLRMQKQSAYIREFYIIIESLAKFIHYLLGHKFIIRTDQKSLKEHLDQSL</sequence>
<organism evidence="3 4">
    <name type="scientific">Cajanus cajan</name>
    <name type="common">Pigeon pea</name>
    <name type="synonym">Cajanus indicus</name>
    <dbReference type="NCBI Taxonomy" id="3821"/>
    <lineage>
        <taxon>Eukaryota</taxon>
        <taxon>Viridiplantae</taxon>
        <taxon>Streptophyta</taxon>
        <taxon>Embryophyta</taxon>
        <taxon>Tracheophyta</taxon>
        <taxon>Spermatophyta</taxon>
        <taxon>Magnoliopsida</taxon>
        <taxon>eudicotyledons</taxon>
        <taxon>Gunneridae</taxon>
        <taxon>Pentapetalae</taxon>
        <taxon>rosids</taxon>
        <taxon>fabids</taxon>
        <taxon>Fabales</taxon>
        <taxon>Fabaceae</taxon>
        <taxon>Papilionoideae</taxon>
        <taxon>50 kb inversion clade</taxon>
        <taxon>NPAAA clade</taxon>
        <taxon>indigoferoid/millettioid clade</taxon>
        <taxon>Phaseoleae</taxon>
        <taxon>Cajanus</taxon>
    </lineage>
</organism>
<dbReference type="AlphaFoldDB" id="A0A151T467"/>
<protein>
    <submittedName>
        <fullName evidence="3">Transposon Ty3-I Gag-Pol polyprotein</fullName>
    </submittedName>
</protein>
<dbReference type="SUPFAM" id="SSF56672">
    <property type="entry name" value="DNA/RNA polymerases"/>
    <property type="match status" value="1"/>
</dbReference>
<gene>
    <name evidence="3" type="ORF">KK1_016357</name>
</gene>
<dbReference type="InterPro" id="IPR041577">
    <property type="entry name" value="RT_RNaseH_2"/>
</dbReference>
<dbReference type="Gene3D" id="3.10.20.370">
    <property type="match status" value="1"/>
</dbReference>
<dbReference type="Gene3D" id="3.10.10.10">
    <property type="entry name" value="HIV Type 1 Reverse Transcriptase, subunit A, domain 1"/>
    <property type="match status" value="1"/>
</dbReference>
<proteinExistence type="predicted"/>